<keyword evidence="1" id="KW-1133">Transmembrane helix</keyword>
<feature type="transmembrane region" description="Helical" evidence="1">
    <location>
        <begin position="55"/>
        <end position="76"/>
    </location>
</feature>
<proteinExistence type="predicted"/>
<accession>A0A1G1ZUQ2</accession>
<sequence length="81" mass="8946">MQLKPKALGLTIGLLSGAWWLVMMATSLTTGFGTRTLSTFGSYHPWFSYSWGGALWMAVLHLIVGFVSGWIFASLYNKLAE</sequence>
<dbReference type="Proteomes" id="UP000176284">
    <property type="component" value="Unassembled WGS sequence"/>
</dbReference>
<gene>
    <name evidence="2" type="ORF">A3H63_00045</name>
</gene>
<evidence type="ECO:0000313" key="3">
    <source>
        <dbReference type="Proteomes" id="UP000176284"/>
    </source>
</evidence>
<comment type="caution">
    <text evidence="2">The sequence shown here is derived from an EMBL/GenBank/DDBJ whole genome shotgun (WGS) entry which is preliminary data.</text>
</comment>
<name>A0A1G1ZUQ2_9BACT</name>
<evidence type="ECO:0000256" key="1">
    <source>
        <dbReference type="SAM" id="Phobius"/>
    </source>
</evidence>
<keyword evidence="1" id="KW-0472">Membrane</keyword>
<keyword evidence="1" id="KW-0812">Transmembrane</keyword>
<organism evidence="2 3">
    <name type="scientific">Candidatus Harrisonbacteria bacterium RIFCSPLOWO2_02_FULL_45_10c</name>
    <dbReference type="NCBI Taxonomy" id="1798410"/>
    <lineage>
        <taxon>Bacteria</taxon>
        <taxon>Candidatus Harrisoniibacteriota</taxon>
    </lineage>
</organism>
<protein>
    <submittedName>
        <fullName evidence="2">Uncharacterized protein</fullName>
    </submittedName>
</protein>
<dbReference type="AlphaFoldDB" id="A0A1G1ZUQ2"/>
<dbReference type="EMBL" id="MHJM01000006">
    <property type="protein sequence ID" value="OGY68199.1"/>
    <property type="molecule type" value="Genomic_DNA"/>
</dbReference>
<evidence type="ECO:0000313" key="2">
    <source>
        <dbReference type="EMBL" id="OGY68199.1"/>
    </source>
</evidence>
<reference evidence="2 3" key="1">
    <citation type="journal article" date="2016" name="Nat. Commun.">
        <title>Thousands of microbial genomes shed light on interconnected biogeochemical processes in an aquifer system.</title>
        <authorList>
            <person name="Anantharaman K."/>
            <person name="Brown C.T."/>
            <person name="Hug L.A."/>
            <person name="Sharon I."/>
            <person name="Castelle C.J."/>
            <person name="Probst A.J."/>
            <person name="Thomas B.C."/>
            <person name="Singh A."/>
            <person name="Wilkins M.J."/>
            <person name="Karaoz U."/>
            <person name="Brodie E.L."/>
            <person name="Williams K.H."/>
            <person name="Hubbard S.S."/>
            <person name="Banfield J.F."/>
        </authorList>
    </citation>
    <scope>NUCLEOTIDE SEQUENCE [LARGE SCALE GENOMIC DNA]</scope>
</reference>